<keyword evidence="1" id="KW-0732">Signal</keyword>
<gene>
    <name evidence="2" type="ORF">MEDL_24270</name>
</gene>
<sequence length="168" mass="19843">MPVTVLFLFLLISLPVYPFSIEARPSNQTLGNYITDAHYNVLLDLFNLERQARLNLEKYVIRLNEKFSKMEKDSERTQSKLNNFEKSQVKQEWKEEVTALKNQTDAISITCGQFFIDYENLKKDFNIIKQQTQKLQDEVVDLKYLKSVAQLQTVDTLNNVTKRLRRKF</sequence>
<organism evidence="2 3">
    <name type="scientific">Mytilus edulis</name>
    <name type="common">Blue mussel</name>
    <dbReference type="NCBI Taxonomy" id="6550"/>
    <lineage>
        <taxon>Eukaryota</taxon>
        <taxon>Metazoa</taxon>
        <taxon>Spiralia</taxon>
        <taxon>Lophotrochozoa</taxon>
        <taxon>Mollusca</taxon>
        <taxon>Bivalvia</taxon>
        <taxon>Autobranchia</taxon>
        <taxon>Pteriomorphia</taxon>
        <taxon>Mytilida</taxon>
        <taxon>Mytiloidea</taxon>
        <taxon>Mytilidae</taxon>
        <taxon>Mytilinae</taxon>
        <taxon>Mytilus</taxon>
    </lineage>
</organism>
<protein>
    <submittedName>
        <fullName evidence="2">Uncharacterized protein</fullName>
    </submittedName>
</protein>
<proteinExistence type="predicted"/>
<dbReference type="AlphaFoldDB" id="A0A8S3RTU6"/>
<accession>A0A8S3RTU6</accession>
<comment type="caution">
    <text evidence="2">The sequence shown here is derived from an EMBL/GenBank/DDBJ whole genome shotgun (WGS) entry which is preliminary data.</text>
</comment>
<name>A0A8S3RTU6_MYTED</name>
<evidence type="ECO:0000313" key="3">
    <source>
        <dbReference type="Proteomes" id="UP000683360"/>
    </source>
</evidence>
<dbReference type="Proteomes" id="UP000683360">
    <property type="component" value="Unassembled WGS sequence"/>
</dbReference>
<evidence type="ECO:0000313" key="2">
    <source>
        <dbReference type="EMBL" id="CAG2210172.1"/>
    </source>
</evidence>
<keyword evidence="3" id="KW-1185">Reference proteome</keyword>
<reference evidence="2" key="1">
    <citation type="submission" date="2021-03" db="EMBL/GenBank/DDBJ databases">
        <authorList>
            <person name="Bekaert M."/>
        </authorList>
    </citation>
    <scope>NUCLEOTIDE SEQUENCE</scope>
</reference>
<feature type="chain" id="PRO_5035720871" evidence="1">
    <location>
        <begin position="19"/>
        <end position="168"/>
    </location>
</feature>
<evidence type="ECO:0000256" key="1">
    <source>
        <dbReference type="SAM" id="SignalP"/>
    </source>
</evidence>
<feature type="signal peptide" evidence="1">
    <location>
        <begin position="1"/>
        <end position="18"/>
    </location>
</feature>
<dbReference type="EMBL" id="CAJPWZ010001224">
    <property type="protein sequence ID" value="CAG2210172.1"/>
    <property type="molecule type" value="Genomic_DNA"/>
</dbReference>